<protein>
    <submittedName>
        <fullName evidence="6">DNA-binding transcriptional regulator LsrR, DeoR family</fullName>
    </submittedName>
</protein>
<name>A0A1H8YI36_9PSEU</name>
<dbReference type="PANTHER" id="PTHR34294:SF1">
    <property type="entry name" value="TRANSCRIPTIONAL REGULATOR LSRR"/>
    <property type="match status" value="1"/>
</dbReference>
<dbReference type="SUPFAM" id="SSF100950">
    <property type="entry name" value="NagB/RpiA/CoA transferase-like"/>
    <property type="match status" value="1"/>
</dbReference>
<evidence type="ECO:0000259" key="5">
    <source>
        <dbReference type="Pfam" id="PF04198"/>
    </source>
</evidence>
<evidence type="ECO:0000256" key="3">
    <source>
        <dbReference type="ARBA" id="ARBA00023125"/>
    </source>
</evidence>
<dbReference type="Pfam" id="PF04198">
    <property type="entry name" value="Sugar-bind"/>
    <property type="match status" value="1"/>
</dbReference>
<evidence type="ECO:0000256" key="2">
    <source>
        <dbReference type="ARBA" id="ARBA00023015"/>
    </source>
</evidence>
<dbReference type="Gene3D" id="3.40.50.1360">
    <property type="match status" value="1"/>
</dbReference>
<evidence type="ECO:0000256" key="1">
    <source>
        <dbReference type="ARBA" id="ARBA00010466"/>
    </source>
</evidence>
<dbReference type="InterPro" id="IPR051054">
    <property type="entry name" value="SorC_transcr_regulators"/>
</dbReference>
<comment type="similarity">
    <text evidence="1">Belongs to the SorC transcriptional regulatory family.</text>
</comment>
<keyword evidence="4" id="KW-0804">Transcription</keyword>
<dbReference type="EMBL" id="FOEF01000017">
    <property type="protein sequence ID" value="SEP51829.1"/>
    <property type="molecule type" value="Genomic_DNA"/>
</dbReference>
<reference evidence="7" key="1">
    <citation type="submission" date="2016-10" db="EMBL/GenBank/DDBJ databases">
        <authorList>
            <person name="Varghese N."/>
            <person name="Submissions S."/>
        </authorList>
    </citation>
    <scope>NUCLEOTIDE SEQUENCE [LARGE SCALE GENOMIC DNA]</scope>
    <source>
        <strain evidence="7">DSM 44993</strain>
    </source>
</reference>
<dbReference type="GO" id="GO:0030246">
    <property type="term" value="F:carbohydrate binding"/>
    <property type="evidence" value="ECO:0007669"/>
    <property type="project" value="InterPro"/>
</dbReference>
<dbReference type="InterPro" id="IPR007324">
    <property type="entry name" value="Sugar-bd_dom_put"/>
</dbReference>
<dbReference type="GO" id="GO:0003677">
    <property type="term" value="F:DNA binding"/>
    <property type="evidence" value="ECO:0007669"/>
    <property type="project" value="UniProtKB-KW"/>
</dbReference>
<evidence type="ECO:0000313" key="7">
    <source>
        <dbReference type="Proteomes" id="UP000198582"/>
    </source>
</evidence>
<accession>A0A1H8YI36</accession>
<dbReference type="STRING" id="394193.SAMN04489732_117147"/>
<proteinExistence type="inferred from homology"/>
<dbReference type="PANTHER" id="PTHR34294">
    <property type="entry name" value="TRANSCRIPTIONAL REGULATOR-RELATED"/>
    <property type="match status" value="1"/>
</dbReference>
<keyword evidence="2" id="KW-0805">Transcription regulation</keyword>
<dbReference type="Proteomes" id="UP000198582">
    <property type="component" value="Unassembled WGS sequence"/>
</dbReference>
<evidence type="ECO:0000256" key="4">
    <source>
        <dbReference type="ARBA" id="ARBA00023163"/>
    </source>
</evidence>
<dbReference type="AlphaFoldDB" id="A0A1H8YI36"/>
<dbReference type="InterPro" id="IPR036388">
    <property type="entry name" value="WH-like_DNA-bd_sf"/>
</dbReference>
<sequence length="329" mass="35391">MSRKKGQPRLTETLELATMARRFYVQGRSKLEIADEFGISRFKVARMLDTARESGLVRVEFDLPAPVDVELSDELRLAYGLDRALVLERTAVKEPRELVRKKVGALAAHLLEEIVSSKDVVGLSWARSVNAMTESIRTLPRCPIVQLCGVQAGMDMRGRSVETVSRVTAVSGGDAYPIFGPLVLPDRRTAETLRRQPGIAETFGQFKNLTKAVVSIGAWQPGESTVYDALDDAERAAIAARGATAEVAARLFDASGNAVSTGLAHHVLAISTEDLRAVPEVIAIGYSEPKAAAVDAVLRSGMVSTLVTDAAAAVPLLDLVARNPLPARH</sequence>
<organism evidence="6 7">
    <name type="scientific">Amycolatopsis saalfeldensis</name>
    <dbReference type="NCBI Taxonomy" id="394193"/>
    <lineage>
        <taxon>Bacteria</taxon>
        <taxon>Bacillati</taxon>
        <taxon>Actinomycetota</taxon>
        <taxon>Actinomycetes</taxon>
        <taxon>Pseudonocardiales</taxon>
        <taxon>Pseudonocardiaceae</taxon>
        <taxon>Amycolatopsis</taxon>
    </lineage>
</organism>
<dbReference type="OrthoDB" id="186585at2"/>
<feature type="domain" description="Sugar-binding" evidence="5">
    <location>
        <begin position="69"/>
        <end position="317"/>
    </location>
</feature>
<dbReference type="InterPro" id="IPR037171">
    <property type="entry name" value="NagB/RpiA_transferase-like"/>
</dbReference>
<keyword evidence="7" id="KW-1185">Reference proteome</keyword>
<dbReference type="Gene3D" id="1.10.10.10">
    <property type="entry name" value="Winged helix-like DNA-binding domain superfamily/Winged helix DNA-binding domain"/>
    <property type="match status" value="1"/>
</dbReference>
<dbReference type="RefSeq" id="WP_091624096.1">
    <property type="nucleotide sequence ID" value="NZ_FOEF01000017.1"/>
</dbReference>
<evidence type="ECO:0000313" key="6">
    <source>
        <dbReference type="EMBL" id="SEP51829.1"/>
    </source>
</evidence>
<keyword evidence="3 6" id="KW-0238">DNA-binding</keyword>
<gene>
    <name evidence="6" type="ORF">SAMN04489732_117147</name>
</gene>